<evidence type="ECO:0000313" key="3">
    <source>
        <dbReference type="Proteomes" id="UP000604046"/>
    </source>
</evidence>
<sequence length="114" mass="12379">MPAPPTTGLENTLDRAEWFLNQIRTLPDPLRARLTDLITQRHETLLQASPGQELMEEFTLRQAGTEAQTVVSALRGNSSQASTLEGNEASASATETTNPEAKERSTQELSPTTG</sequence>
<evidence type="ECO:0000313" key="2">
    <source>
        <dbReference type="EMBL" id="CAE7389498.1"/>
    </source>
</evidence>
<dbReference type="Proteomes" id="UP000604046">
    <property type="component" value="Unassembled WGS sequence"/>
</dbReference>
<name>A0A812QK82_9DINO</name>
<comment type="caution">
    <text evidence="2">The sequence shown here is derived from an EMBL/GenBank/DDBJ whole genome shotgun (WGS) entry which is preliminary data.</text>
</comment>
<accession>A0A812QK82</accession>
<protein>
    <submittedName>
        <fullName evidence="2">Uncharacterized protein</fullName>
    </submittedName>
</protein>
<dbReference type="AlphaFoldDB" id="A0A812QK82"/>
<feature type="region of interest" description="Disordered" evidence="1">
    <location>
        <begin position="74"/>
        <end position="114"/>
    </location>
</feature>
<evidence type="ECO:0000256" key="1">
    <source>
        <dbReference type="SAM" id="MobiDB-lite"/>
    </source>
</evidence>
<gene>
    <name evidence="2" type="ORF">SNAT2548_LOCUS21234</name>
</gene>
<organism evidence="2 3">
    <name type="scientific">Symbiodinium natans</name>
    <dbReference type="NCBI Taxonomy" id="878477"/>
    <lineage>
        <taxon>Eukaryota</taxon>
        <taxon>Sar</taxon>
        <taxon>Alveolata</taxon>
        <taxon>Dinophyceae</taxon>
        <taxon>Suessiales</taxon>
        <taxon>Symbiodiniaceae</taxon>
        <taxon>Symbiodinium</taxon>
    </lineage>
</organism>
<dbReference type="EMBL" id="CAJNDS010002241">
    <property type="protein sequence ID" value="CAE7389498.1"/>
    <property type="molecule type" value="Genomic_DNA"/>
</dbReference>
<reference evidence="2" key="1">
    <citation type="submission" date="2021-02" db="EMBL/GenBank/DDBJ databases">
        <authorList>
            <person name="Dougan E. K."/>
            <person name="Rhodes N."/>
            <person name="Thang M."/>
            <person name="Chan C."/>
        </authorList>
    </citation>
    <scope>NUCLEOTIDE SEQUENCE</scope>
</reference>
<proteinExistence type="predicted"/>
<feature type="compositionally biased region" description="Polar residues" evidence="1">
    <location>
        <begin position="74"/>
        <end position="99"/>
    </location>
</feature>
<keyword evidence="3" id="KW-1185">Reference proteome</keyword>